<accession>A0A5J9VZ98</accession>
<dbReference type="Gene3D" id="3.30.70.330">
    <property type="match status" value="2"/>
</dbReference>
<dbReference type="OrthoDB" id="1875751at2759"/>
<reference evidence="7 8" key="1">
    <citation type="journal article" date="2019" name="Sci. Rep.">
        <title>A high-quality genome of Eragrostis curvula grass provides insights into Poaceae evolution and supports new strategies to enhance forage quality.</title>
        <authorList>
            <person name="Carballo J."/>
            <person name="Santos B.A.C.M."/>
            <person name="Zappacosta D."/>
            <person name="Garbus I."/>
            <person name="Selva J.P."/>
            <person name="Gallo C.A."/>
            <person name="Diaz A."/>
            <person name="Albertini E."/>
            <person name="Caccamo M."/>
            <person name="Echenique V."/>
        </authorList>
    </citation>
    <scope>NUCLEOTIDE SEQUENCE [LARGE SCALE GENOMIC DNA]</scope>
    <source>
        <strain evidence="8">cv. Victoria</strain>
        <tissue evidence="7">Leaf</tissue>
    </source>
</reference>
<gene>
    <name evidence="6" type="ORF">EJB05_14307</name>
    <name evidence="7" type="ORF">EJB05_14421</name>
</gene>
<dbReference type="Gramene" id="TVU40828">
    <property type="protein sequence ID" value="TVU40828"/>
    <property type="gene ID" value="EJB05_14307"/>
</dbReference>
<proteinExistence type="predicted"/>
<feature type="compositionally biased region" description="Polar residues" evidence="4">
    <location>
        <begin position="102"/>
        <end position="111"/>
    </location>
</feature>
<evidence type="ECO:0000313" key="6">
    <source>
        <dbReference type="EMBL" id="TVU40828.1"/>
    </source>
</evidence>
<dbReference type="GO" id="GO:0006417">
    <property type="term" value="P:regulation of translation"/>
    <property type="evidence" value="ECO:0007669"/>
    <property type="project" value="TreeGrafter"/>
</dbReference>
<feature type="region of interest" description="Disordered" evidence="4">
    <location>
        <begin position="91"/>
        <end position="111"/>
    </location>
</feature>
<dbReference type="PANTHER" id="PTHR48032:SF12">
    <property type="entry name" value="RRM DOMAIN-CONTAINING PROTEIN"/>
    <property type="match status" value="1"/>
</dbReference>
<evidence type="ECO:0000256" key="4">
    <source>
        <dbReference type="SAM" id="MobiDB-lite"/>
    </source>
</evidence>
<keyword evidence="8" id="KW-1185">Reference proteome</keyword>
<dbReference type="SUPFAM" id="SSF54928">
    <property type="entry name" value="RNA-binding domain, RBD"/>
    <property type="match status" value="2"/>
</dbReference>
<evidence type="ECO:0000313" key="8">
    <source>
        <dbReference type="Proteomes" id="UP000324897"/>
    </source>
</evidence>
<organism evidence="7 8">
    <name type="scientific">Eragrostis curvula</name>
    <name type="common">weeping love grass</name>
    <dbReference type="NCBI Taxonomy" id="38414"/>
    <lineage>
        <taxon>Eukaryota</taxon>
        <taxon>Viridiplantae</taxon>
        <taxon>Streptophyta</taxon>
        <taxon>Embryophyta</taxon>
        <taxon>Tracheophyta</taxon>
        <taxon>Spermatophyta</taxon>
        <taxon>Magnoliopsida</taxon>
        <taxon>Liliopsida</taxon>
        <taxon>Poales</taxon>
        <taxon>Poaceae</taxon>
        <taxon>PACMAD clade</taxon>
        <taxon>Chloridoideae</taxon>
        <taxon>Eragrostideae</taxon>
        <taxon>Eragrostidinae</taxon>
        <taxon>Eragrostis</taxon>
    </lineage>
</organism>
<dbReference type="AlphaFoldDB" id="A0A5J9VZ98"/>
<dbReference type="PROSITE" id="PS50102">
    <property type="entry name" value="RRM"/>
    <property type="match status" value="2"/>
</dbReference>
<keyword evidence="1" id="KW-0677">Repeat</keyword>
<name>A0A5J9VZ98_9POAL</name>
<evidence type="ECO:0000313" key="7">
    <source>
        <dbReference type="EMBL" id="TVU40936.1"/>
    </source>
</evidence>
<dbReference type="FunFam" id="3.30.70.330:FF:000923">
    <property type="entry name" value="RNA-binding protein 1"/>
    <property type="match status" value="1"/>
</dbReference>
<feature type="domain" description="RRM" evidence="5">
    <location>
        <begin position="20"/>
        <end position="97"/>
    </location>
</feature>
<evidence type="ECO:0000256" key="3">
    <source>
        <dbReference type="PROSITE-ProRule" id="PRU00176"/>
    </source>
</evidence>
<dbReference type="Pfam" id="PF00076">
    <property type="entry name" value="RRM_1"/>
    <property type="match status" value="2"/>
</dbReference>
<protein>
    <recommendedName>
        <fullName evidence="5">RRM domain-containing protein</fullName>
    </recommendedName>
</protein>
<dbReference type="EMBL" id="RWGY01000007">
    <property type="protein sequence ID" value="TVU40936.1"/>
    <property type="molecule type" value="Genomic_DNA"/>
</dbReference>
<feature type="domain" description="RRM" evidence="5">
    <location>
        <begin position="119"/>
        <end position="198"/>
    </location>
</feature>
<evidence type="ECO:0000256" key="1">
    <source>
        <dbReference type="ARBA" id="ARBA00022737"/>
    </source>
</evidence>
<dbReference type="GO" id="GO:0003729">
    <property type="term" value="F:mRNA binding"/>
    <property type="evidence" value="ECO:0007669"/>
    <property type="project" value="TreeGrafter"/>
</dbReference>
<dbReference type="InterPro" id="IPR035979">
    <property type="entry name" value="RBD_domain_sf"/>
</dbReference>
<dbReference type="Gramene" id="TVU40936">
    <property type="protein sequence ID" value="TVU40936"/>
    <property type="gene ID" value="EJB05_14421"/>
</dbReference>
<sequence length="350" mass="38604">MAAAAQQGTAAEVEETRETRKLFVGGVPSSAMESDLMDYFGRFGEVRSVMVMRDRETGHCRGFGFVEFEAEDAAAKALADTDHSICGRQVDVKRARRRPARNQDNQPAAVDNNVSYDSKKVFIGGLRDNVTEEEFRAYFETFGTVTDVVVIYDSLTSRSRGFGFVTFDSEEAVNKVMRQSFHTLKGTKVEAKIAIPKDEQYYRNGRGRGGRHFGNRGPVNYEGPAYQQYNGRYGLYNGYMPQPVPAPFYPAPYFPVGGYPYANGYPTQGVMANVPGMMARRLPPVYGAYPQVYPGLSMSRGGFGDPAASFQNGFNGGSDNKKDQTTVDMQDVVSTASIATKLEHMKLGSQ</sequence>
<evidence type="ECO:0000259" key="5">
    <source>
        <dbReference type="PROSITE" id="PS50102"/>
    </source>
</evidence>
<evidence type="ECO:0000256" key="2">
    <source>
        <dbReference type="ARBA" id="ARBA00022884"/>
    </source>
</evidence>
<keyword evidence="2 3" id="KW-0694">RNA-binding</keyword>
<dbReference type="PANTHER" id="PTHR48032">
    <property type="entry name" value="RNA-BINDING PROTEIN MUSASHI HOMOLOG RBP6"/>
    <property type="match status" value="1"/>
</dbReference>
<dbReference type="SMART" id="SM00360">
    <property type="entry name" value="RRM"/>
    <property type="match status" value="2"/>
</dbReference>
<comment type="caution">
    <text evidence="7">The sequence shown here is derived from an EMBL/GenBank/DDBJ whole genome shotgun (WGS) entry which is preliminary data.</text>
</comment>
<dbReference type="EMBL" id="RWGY01000007">
    <property type="protein sequence ID" value="TVU40828.1"/>
    <property type="molecule type" value="Genomic_DNA"/>
</dbReference>
<dbReference type="Proteomes" id="UP000324897">
    <property type="component" value="Chromosome 4"/>
</dbReference>
<dbReference type="InterPro" id="IPR000504">
    <property type="entry name" value="RRM_dom"/>
</dbReference>
<dbReference type="InterPro" id="IPR012677">
    <property type="entry name" value="Nucleotide-bd_a/b_plait_sf"/>
</dbReference>